<sequence>MLLIISQCPDSYFKLQPVMAKLTTPSLPSPNNPNSESTQYSSPDRTVSTRNRGKANCYIFALLIDPEPVTVTEDDEMEKCRISGSAKVGFSVTTCKDMGCFKECQNQNEIKDAVITRKDVIVVKQEGSWGSVECRNKLIGRMILMMSSEQSGMEAHYMYMHNFKRLLQTQLTPLWTNFDDEPMH</sequence>
<feature type="region of interest" description="Disordered" evidence="1">
    <location>
        <begin position="23"/>
        <end position="49"/>
    </location>
</feature>
<organism evidence="2 3">
    <name type="scientific">Tanacetum coccineum</name>
    <dbReference type="NCBI Taxonomy" id="301880"/>
    <lineage>
        <taxon>Eukaryota</taxon>
        <taxon>Viridiplantae</taxon>
        <taxon>Streptophyta</taxon>
        <taxon>Embryophyta</taxon>
        <taxon>Tracheophyta</taxon>
        <taxon>Spermatophyta</taxon>
        <taxon>Magnoliopsida</taxon>
        <taxon>eudicotyledons</taxon>
        <taxon>Gunneridae</taxon>
        <taxon>Pentapetalae</taxon>
        <taxon>asterids</taxon>
        <taxon>campanulids</taxon>
        <taxon>Asterales</taxon>
        <taxon>Asteraceae</taxon>
        <taxon>Asteroideae</taxon>
        <taxon>Anthemideae</taxon>
        <taxon>Anthemidinae</taxon>
        <taxon>Tanacetum</taxon>
    </lineage>
</organism>
<keyword evidence="3" id="KW-1185">Reference proteome</keyword>
<gene>
    <name evidence="2" type="ORF">Tco_0951355</name>
</gene>
<name>A0ABQ5DUA6_9ASTR</name>
<accession>A0ABQ5DUA6</accession>
<reference evidence="2" key="1">
    <citation type="journal article" date="2022" name="Int. J. Mol. Sci.">
        <title>Draft Genome of Tanacetum Coccineum: Genomic Comparison of Closely Related Tanacetum-Family Plants.</title>
        <authorList>
            <person name="Yamashiro T."/>
            <person name="Shiraishi A."/>
            <person name="Nakayama K."/>
            <person name="Satake H."/>
        </authorList>
    </citation>
    <scope>NUCLEOTIDE SEQUENCE</scope>
</reference>
<evidence type="ECO:0000313" key="3">
    <source>
        <dbReference type="Proteomes" id="UP001151760"/>
    </source>
</evidence>
<reference evidence="2" key="2">
    <citation type="submission" date="2022-01" db="EMBL/GenBank/DDBJ databases">
        <authorList>
            <person name="Yamashiro T."/>
            <person name="Shiraishi A."/>
            <person name="Satake H."/>
            <person name="Nakayama K."/>
        </authorList>
    </citation>
    <scope>NUCLEOTIDE SEQUENCE</scope>
</reference>
<feature type="compositionally biased region" description="Polar residues" evidence="1">
    <location>
        <begin position="39"/>
        <end position="49"/>
    </location>
</feature>
<evidence type="ECO:0000256" key="1">
    <source>
        <dbReference type="SAM" id="MobiDB-lite"/>
    </source>
</evidence>
<protein>
    <submittedName>
        <fullName evidence="2">Uncharacterized protein</fullName>
    </submittedName>
</protein>
<dbReference type="EMBL" id="BQNB010015662">
    <property type="protein sequence ID" value="GJT42640.1"/>
    <property type="molecule type" value="Genomic_DNA"/>
</dbReference>
<evidence type="ECO:0000313" key="2">
    <source>
        <dbReference type="EMBL" id="GJT42640.1"/>
    </source>
</evidence>
<proteinExistence type="predicted"/>
<dbReference type="Proteomes" id="UP001151760">
    <property type="component" value="Unassembled WGS sequence"/>
</dbReference>
<comment type="caution">
    <text evidence="2">The sequence shown here is derived from an EMBL/GenBank/DDBJ whole genome shotgun (WGS) entry which is preliminary data.</text>
</comment>